<dbReference type="InterPro" id="IPR003593">
    <property type="entry name" value="AAA+_ATPase"/>
</dbReference>
<evidence type="ECO:0000256" key="3">
    <source>
        <dbReference type="ARBA" id="ARBA00022741"/>
    </source>
</evidence>
<dbReference type="InterPro" id="IPR050166">
    <property type="entry name" value="ABC_transporter_ATP-bind"/>
</dbReference>
<dbReference type="Proteomes" id="UP000597507">
    <property type="component" value="Unassembled WGS sequence"/>
</dbReference>
<keyword evidence="7" id="KW-1185">Reference proteome</keyword>
<dbReference type="EMBL" id="BMKS01000004">
    <property type="protein sequence ID" value="GGG29538.1"/>
    <property type="molecule type" value="Genomic_DNA"/>
</dbReference>
<name>A0A8J2ZAP2_9PROT</name>
<dbReference type="GO" id="GO:0016887">
    <property type="term" value="F:ATP hydrolysis activity"/>
    <property type="evidence" value="ECO:0007669"/>
    <property type="project" value="InterPro"/>
</dbReference>
<evidence type="ECO:0000256" key="4">
    <source>
        <dbReference type="ARBA" id="ARBA00022840"/>
    </source>
</evidence>
<protein>
    <submittedName>
        <fullName evidence="6">ABC transporter ATP-binding protein</fullName>
    </submittedName>
</protein>
<dbReference type="PANTHER" id="PTHR42788">
    <property type="entry name" value="TAURINE IMPORT ATP-BINDING PROTEIN-RELATED"/>
    <property type="match status" value="1"/>
</dbReference>
<evidence type="ECO:0000313" key="7">
    <source>
        <dbReference type="Proteomes" id="UP000597507"/>
    </source>
</evidence>
<reference evidence="6 7" key="1">
    <citation type="journal article" date="2014" name="Int. J. Syst. Evol. Microbiol.">
        <title>Complete genome sequence of Corynebacterium casei LMG S-19264T (=DSM 44701T), isolated from a smear-ripened cheese.</title>
        <authorList>
            <consortium name="US DOE Joint Genome Institute (JGI-PGF)"/>
            <person name="Walter F."/>
            <person name="Albersmeier A."/>
            <person name="Kalinowski J."/>
            <person name="Ruckert C."/>
        </authorList>
    </citation>
    <scope>NUCLEOTIDE SEQUENCE [LARGE SCALE GENOMIC DNA]</scope>
    <source>
        <strain evidence="6 7">CGMCC 1.16330</strain>
    </source>
</reference>
<dbReference type="InterPro" id="IPR003439">
    <property type="entry name" value="ABC_transporter-like_ATP-bd"/>
</dbReference>
<dbReference type="Gene3D" id="3.40.50.300">
    <property type="entry name" value="P-loop containing nucleotide triphosphate hydrolases"/>
    <property type="match status" value="1"/>
</dbReference>
<keyword evidence="2" id="KW-0813">Transport</keyword>
<accession>A0A8J2ZAP2</accession>
<dbReference type="RefSeq" id="WP_229677880.1">
    <property type="nucleotide sequence ID" value="NZ_BMKS01000004.1"/>
</dbReference>
<dbReference type="GO" id="GO:0005524">
    <property type="term" value="F:ATP binding"/>
    <property type="evidence" value="ECO:0007669"/>
    <property type="project" value="UniProtKB-KW"/>
</dbReference>
<sequence>MPEGLPAGLAALSIRGLGMVFERGAASVEALAAVDLEVADREFVAIVGPSGCGKSTLLKLVAGLRRPTRGEIALYGRPVRGPRSDVGIVFQSPVLLPWRTVLDNVLLPADVLRLPRAEYRDRAAALLELVGLAGFERHYPQELSGGMQQRAAIARALVHDAPLLLMDEPFGALDAMTREQMNLELQRIWAAQRKTVMFITHSIPEAVFLADRVVVMSARPGRVLEVIDNPMPRLRTLDDTLKPEFGELVRRVRLLLGGHGVAL</sequence>
<keyword evidence="3" id="KW-0547">Nucleotide-binding</keyword>
<evidence type="ECO:0000256" key="1">
    <source>
        <dbReference type="ARBA" id="ARBA00005417"/>
    </source>
</evidence>
<dbReference type="PROSITE" id="PS00211">
    <property type="entry name" value="ABC_TRANSPORTER_1"/>
    <property type="match status" value="1"/>
</dbReference>
<dbReference type="PROSITE" id="PS50893">
    <property type="entry name" value="ABC_TRANSPORTER_2"/>
    <property type="match status" value="1"/>
</dbReference>
<dbReference type="PANTHER" id="PTHR42788:SF13">
    <property type="entry name" value="ALIPHATIC SULFONATES IMPORT ATP-BINDING PROTEIN SSUB"/>
    <property type="match status" value="1"/>
</dbReference>
<comment type="similarity">
    <text evidence="1">Belongs to the ABC transporter superfamily.</text>
</comment>
<keyword evidence="4 6" id="KW-0067">ATP-binding</keyword>
<dbReference type="AlphaFoldDB" id="A0A8J2ZAP2"/>
<gene>
    <name evidence="6" type="ORF">GCM10010964_16740</name>
</gene>
<dbReference type="InterPro" id="IPR017871">
    <property type="entry name" value="ABC_transporter-like_CS"/>
</dbReference>
<evidence type="ECO:0000259" key="5">
    <source>
        <dbReference type="PROSITE" id="PS50893"/>
    </source>
</evidence>
<dbReference type="Pfam" id="PF00005">
    <property type="entry name" value="ABC_tran"/>
    <property type="match status" value="1"/>
</dbReference>
<proteinExistence type="inferred from homology"/>
<organism evidence="6 7">
    <name type="scientific">Caldovatus sediminis</name>
    <dbReference type="NCBI Taxonomy" id="2041189"/>
    <lineage>
        <taxon>Bacteria</taxon>
        <taxon>Pseudomonadati</taxon>
        <taxon>Pseudomonadota</taxon>
        <taxon>Alphaproteobacteria</taxon>
        <taxon>Acetobacterales</taxon>
        <taxon>Roseomonadaceae</taxon>
        <taxon>Caldovatus</taxon>
    </lineage>
</organism>
<feature type="domain" description="ABC transporter" evidence="5">
    <location>
        <begin position="14"/>
        <end position="243"/>
    </location>
</feature>
<dbReference type="SUPFAM" id="SSF52540">
    <property type="entry name" value="P-loop containing nucleoside triphosphate hydrolases"/>
    <property type="match status" value="1"/>
</dbReference>
<evidence type="ECO:0000313" key="6">
    <source>
        <dbReference type="EMBL" id="GGG29538.1"/>
    </source>
</evidence>
<evidence type="ECO:0000256" key="2">
    <source>
        <dbReference type="ARBA" id="ARBA00022448"/>
    </source>
</evidence>
<comment type="caution">
    <text evidence="6">The sequence shown here is derived from an EMBL/GenBank/DDBJ whole genome shotgun (WGS) entry which is preliminary data.</text>
</comment>
<dbReference type="InterPro" id="IPR027417">
    <property type="entry name" value="P-loop_NTPase"/>
</dbReference>
<dbReference type="SMART" id="SM00382">
    <property type="entry name" value="AAA"/>
    <property type="match status" value="1"/>
</dbReference>
<dbReference type="CDD" id="cd03293">
    <property type="entry name" value="ABC_NrtD_SsuB_transporters"/>
    <property type="match status" value="1"/>
</dbReference>